<dbReference type="PANTHER" id="PTHR10283">
    <property type="entry name" value="SOLUTE CARRIER FAMILY 13 MEMBER"/>
    <property type="match status" value="1"/>
</dbReference>
<feature type="transmembrane region" description="Helical" evidence="6">
    <location>
        <begin position="197"/>
        <end position="214"/>
    </location>
</feature>
<keyword evidence="5 6" id="KW-0472">Membrane</keyword>
<evidence type="ECO:0000256" key="3">
    <source>
        <dbReference type="ARBA" id="ARBA00022692"/>
    </source>
</evidence>
<dbReference type="EMBL" id="CP011125">
    <property type="protein sequence ID" value="AKF10121.1"/>
    <property type="molecule type" value="Genomic_DNA"/>
</dbReference>
<keyword evidence="4 6" id="KW-1133">Transmembrane helix</keyword>
<dbReference type="GO" id="GO:0005886">
    <property type="term" value="C:plasma membrane"/>
    <property type="evidence" value="ECO:0007669"/>
    <property type="project" value="TreeGrafter"/>
</dbReference>
<dbReference type="STRING" id="927083.DB32_007270"/>
<feature type="transmembrane region" description="Helical" evidence="6">
    <location>
        <begin position="29"/>
        <end position="48"/>
    </location>
</feature>
<organism evidence="7 8">
    <name type="scientific">Sandaracinus amylolyticus</name>
    <dbReference type="NCBI Taxonomy" id="927083"/>
    <lineage>
        <taxon>Bacteria</taxon>
        <taxon>Pseudomonadati</taxon>
        <taxon>Myxococcota</taxon>
        <taxon>Polyangia</taxon>
        <taxon>Polyangiales</taxon>
        <taxon>Sandaracinaceae</taxon>
        <taxon>Sandaracinus</taxon>
    </lineage>
</organism>
<evidence type="ECO:0000256" key="6">
    <source>
        <dbReference type="SAM" id="Phobius"/>
    </source>
</evidence>
<feature type="transmembrane region" description="Helical" evidence="6">
    <location>
        <begin position="441"/>
        <end position="466"/>
    </location>
</feature>
<evidence type="ECO:0000256" key="2">
    <source>
        <dbReference type="ARBA" id="ARBA00022448"/>
    </source>
</evidence>
<evidence type="ECO:0000313" key="8">
    <source>
        <dbReference type="Proteomes" id="UP000034883"/>
    </source>
</evidence>
<feature type="transmembrane region" description="Helical" evidence="6">
    <location>
        <begin position="234"/>
        <end position="257"/>
    </location>
</feature>
<keyword evidence="3 6" id="KW-0812">Transmembrane</keyword>
<evidence type="ECO:0000313" key="7">
    <source>
        <dbReference type="EMBL" id="AKF10121.1"/>
    </source>
</evidence>
<feature type="transmembrane region" description="Helical" evidence="6">
    <location>
        <begin position="417"/>
        <end position="435"/>
    </location>
</feature>
<dbReference type="PANTHER" id="PTHR10283:SF82">
    <property type="entry name" value="SOLUTE CARRIER FAMILY 13 MEMBER 2"/>
    <property type="match status" value="1"/>
</dbReference>
<dbReference type="GO" id="GO:0015141">
    <property type="term" value="F:succinate transmembrane transporter activity"/>
    <property type="evidence" value="ECO:0007669"/>
    <property type="project" value="UniProtKB-ARBA"/>
</dbReference>
<protein>
    <submittedName>
        <fullName evidence="7">Anion transporter</fullName>
    </submittedName>
</protein>
<reference evidence="7 8" key="1">
    <citation type="submission" date="2015-03" db="EMBL/GenBank/DDBJ databases">
        <title>Genome assembly of Sandaracinus amylolyticus DSM 53668.</title>
        <authorList>
            <person name="Sharma G."/>
            <person name="Subramanian S."/>
        </authorList>
    </citation>
    <scope>NUCLEOTIDE SEQUENCE [LARGE SCALE GENOMIC DNA]</scope>
    <source>
        <strain evidence="7 8">DSM 53668</strain>
    </source>
</reference>
<dbReference type="Pfam" id="PF00939">
    <property type="entry name" value="Na_sulph_symp"/>
    <property type="match status" value="1"/>
</dbReference>
<evidence type="ECO:0000256" key="5">
    <source>
        <dbReference type="ARBA" id="ARBA00023136"/>
    </source>
</evidence>
<comment type="subcellular location">
    <subcellularLocation>
        <location evidence="1">Membrane</location>
        <topology evidence="1">Multi-pass membrane protein</topology>
    </subcellularLocation>
</comment>
<dbReference type="InterPro" id="IPR001898">
    <property type="entry name" value="SLC13A/DASS"/>
</dbReference>
<feature type="transmembrane region" description="Helical" evidence="6">
    <location>
        <begin position="100"/>
        <end position="118"/>
    </location>
</feature>
<feature type="transmembrane region" description="Helical" evidence="6">
    <location>
        <begin position="60"/>
        <end position="88"/>
    </location>
</feature>
<feature type="transmembrane region" description="Helical" evidence="6">
    <location>
        <begin position="478"/>
        <end position="497"/>
    </location>
</feature>
<gene>
    <name evidence="7" type="ORF">DB32_007270</name>
</gene>
<dbReference type="AlphaFoldDB" id="A0A0F6W8M4"/>
<proteinExistence type="predicted"/>
<dbReference type="InterPro" id="IPR031312">
    <property type="entry name" value="Na/sul_symport_CS"/>
</dbReference>
<feature type="transmembrane region" description="Helical" evidence="6">
    <location>
        <begin position="152"/>
        <end position="176"/>
    </location>
</feature>
<dbReference type="Proteomes" id="UP000034883">
    <property type="component" value="Chromosome"/>
</dbReference>
<keyword evidence="8" id="KW-1185">Reference proteome</keyword>
<evidence type="ECO:0000256" key="1">
    <source>
        <dbReference type="ARBA" id="ARBA00004141"/>
    </source>
</evidence>
<accession>A0A0F6W8M4</accession>
<dbReference type="PROSITE" id="PS01271">
    <property type="entry name" value="NA_SULFATE"/>
    <property type="match status" value="1"/>
</dbReference>
<dbReference type="KEGG" id="samy:DB32_007270"/>
<sequence length="504" mass="52250">MTSPRARATHSVIVSGDTKDAAEGAPGNARMITGAFLAPLSFVALWLAPLPLEPAAHRLVALFAAVLIAWVTEVVSVAVTALMIGPALVALQITDAGTAFRYYADPLLFLFVGGFMLAEAMQRHGLDRRFANAVVALPFVRGSAWRTQAALVAAAVIVSMWISNTATCAMMLPILLGLPGLERPESRREKDPATGPLLALAYVCSTAGLGTLIGTPPNLITTRLLENAGVRIGFLEWMALGVPAALVLSFVAAAITLRRGGASSAPVSVQPMARAWTRGEKVTALAFVLAVIGWTAPAIAEVAGASFAEAMNDAMHPGAVAVLACLPLFLVPDPAKKNDEGEVPPVLPWSVAVRIDWGVILLFGGGISLGTQLERTGLAASIGRWVVEATGATDVWTLSAIACFATVVLSEVASNTAAANILVPLVIAIAQQLGVSPIPPALAVGVGASVGFMLPIATGPNAMVYATGRVPQTSMMRAGLFLDVACLVLVLVLLRLICPLMGWV</sequence>
<feature type="transmembrane region" description="Helical" evidence="6">
    <location>
        <begin position="282"/>
        <end position="308"/>
    </location>
</feature>
<keyword evidence="2" id="KW-0813">Transport</keyword>
<name>A0A0F6W8M4_9BACT</name>
<evidence type="ECO:0000256" key="4">
    <source>
        <dbReference type="ARBA" id="ARBA00022989"/>
    </source>
</evidence>